<dbReference type="OrthoDB" id="2375431at2"/>
<feature type="domain" description="CBS" evidence="3">
    <location>
        <begin position="10"/>
        <end position="70"/>
    </location>
</feature>
<accession>A0A4V2QA68</accession>
<dbReference type="SUPFAM" id="SSF54631">
    <property type="entry name" value="CBS-domain pair"/>
    <property type="match status" value="1"/>
</dbReference>
<dbReference type="RefSeq" id="WP_132948408.1">
    <property type="nucleotide sequence ID" value="NZ_BSVG01000003.1"/>
</dbReference>
<dbReference type="NCBIfam" id="NF041630">
    <property type="entry name" value="CBS_CbpB"/>
    <property type="match status" value="1"/>
</dbReference>
<protein>
    <submittedName>
        <fullName evidence="4">CBS domain protein</fullName>
    </submittedName>
</protein>
<evidence type="ECO:0000259" key="3">
    <source>
        <dbReference type="PROSITE" id="PS51371"/>
    </source>
</evidence>
<proteinExistence type="predicted"/>
<dbReference type="InterPro" id="IPR046342">
    <property type="entry name" value="CBS_dom_sf"/>
</dbReference>
<dbReference type="EMBL" id="SLUL01000007">
    <property type="protein sequence ID" value="TCL49185.1"/>
    <property type="molecule type" value="Genomic_DNA"/>
</dbReference>
<dbReference type="CDD" id="cd04643">
    <property type="entry name" value="CBS_pair_bac"/>
    <property type="match status" value="1"/>
</dbReference>
<evidence type="ECO:0000256" key="2">
    <source>
        <dbReference type="PROSITE-ProRule" id="PRU00703"/>
    </source>
</evidence>
<evidence type="ECO:0000313" key="4">
    <source>
        <dbReference type="EMBL" id="TCL49185.1"/>
    </source>
</evidence>
<reference evidence="4 5" key="1">
    <citation type="submission" date="2019-03" db="EMBL/GenBank/DDBJ databases">
        <title>Genomic Encyclopedia of Type Strains, Phase IV (KMG-IV): sequencing the most valuable type-strain genomes for metagenomic binning, comparative biology and taxonomic classification.</title>
        <authorList>
            <person name="Goeker M."/>
        </authorList>
    </citation>
    <scope>NUCLEOTIDE SEQUENCE [LARGE SCALE GENOMIC DNA]</scope>
    <source>
        <strain evidence="4 5">DSM 24979</strain>
    </source>
</reference>
<gene>
    <name evidence="4" type="ORF">EDD69_1075</name>
</gene>
<dbReference type="Pfam" id="PF00571">
    <property type="entry name" value="CBS"/>
    <property type="match status" value="2"/>
</dbReference>
<dbReference type="Gene3D" id="3.10.580.10">
    <property type="entry name" value="CBS-domain"/>
    <property type="match status" value="1"/>
</dbReference>
<evidence type="ECO:0000313" key="5">
    <source>
        <dbReference type="Proteomes" id="UP000295658"/>
    </source>
</evidence>
<evidence type="ECO:0000256" key="1">
    <source>
        <dbReference type="ARBA" id="ARBA00023122"/>
    </source>
</evidence>
<dbReference type="InterPro" id="IPR000644">
    <property type="entry name" value="CBS_dom"/>
</dbReference>
<dbReference type="PANTHER" id="PTHR43080">
    <property type="entry name" value="CBS DOMAIN-CONTAINING PROTEIN CBSX3, MITOCHONDRIAL"/>
    <property type="match status" value="1"/>
</dbReference>
<organism evidence="4 5">
    <name type="scientific">Thermolongibacillus altinsuensis</name>
    <dbReference type="NCBI Taxonomy" id="575256"/>
    <lineage>
        <taxon>Bacteria</taxon>
        <taxon>Bacillati</taxon>
        <taxon>Bacillota</taxon>
        <taxon>Bacilli</taxon>
        <taxon>Bacillales</taxon>
        <taxon>Anoxybacillaceae</taxon>
        <taxon>Thermolongibacillus</taxon>
    </lineage>
</organism>
<dbReference type="Proteomes" id="UP000295658">
    <property type="component" value="Unassembled WGS sequence"/>
</dbReference>
<comment type="caution">
    <text evidence="4">The sequence shown here is derived from an EMBL/GenBank/DDBJ whole genome shotgun (WGS) entry which is preliminary data.</text>
</comment>
<dbReference type="InterPro" id="IPR048125">
    <property type="entry name" value="CBS_CbpB"/>
</dbReference>
<dbReference type="InterPro" id="IPR051257">
    <property type="entry name" value="Diverse_CBS-Domain"/>
</dbReference>
<keyword evidence="1 2" id="KW-0129">CBS domain</keyword>
<dbReference type="AlphaFoldDB" id="A0A4V2QA68"/>
<sequence>MHLSYLSEFMIPSDKVAHVQIGNHLEHALLVLTRTGYSAVPVLDRTYKLQGLISMTMIMDAILGLQRIEFERLETMKVEEVMNRDIPRLRVHDSFLKGLKLLIDHPFVCVENDEGYFEGIVTRREILKRLNRQMYQSQ</sequence>
<keyword evidence="5" id="KW-1185">Reference proteome</keyword>
<name>A0A4V2QA68_9BACL</name>
<dbReference type="PROSITE" id="PS51371">
    <property type="entry name" value="CBS"/>
    <property type="match status" value="1"/>
</dbReference>
<dbReference type="PANTHER" id="PTHR43080:SF30">
    <property type="entry name" value="CYCLIC DI-AMP RECEPTOR B"/>
    <property type="match status" value="1"/>
</dbReference>